<dbReference type="InterPro" id="IPR008248">
    <property type="entry name" value="CheB-like"/>
</dbReference>
<dbReference type="SUPFAM" id="SSF52172">
    <property type="entry name" value="CheY-like"/>
    <property type="match status" value="1"/>
</dbReference>
<comment type="similarity">
    <text evidence="4">Belongs to the CheB family.</text>
</comment>
<evidence type="ECO:0000256" key="4">
    <source>
        <dbReference type="HAMAP-Rule" id="MF_00099"/>
    </source>
</evidence>
<feature type="modified residue" description="4-aspartylphosphate" evidence="4 6">
    <location>
        <position position="67"/>
    </location>
</feature>
<feature type="active site" evidence="4 5">
    <location>
        <position position="197"/>
    </location>
</feature>
<dbReference type="EMBL" id="AAVT01000003">
    <property type="protein sequence ID" value="EAW31395.1"/>
    <property type="molecule type" value="Genomic_DNA"/>
</dbReference>
<dbReference type="InterPro" id="IPR000673">
    <property type="entry name" value="Sig_transdc_resp-reg_Me-estase"/>
</dbReference>
<dbReference type="PANTHER" id="PTHR42872">
    <property type="entry name" value="PROTEIN-GLUTAMATE METHYLESTERASE/PROTEIN-GLUTAMINE GLUTAMINASE"/>
    <property type="match status" value="1"/>
</dbReference>
<sequence length="365" mass="39073">MFVTAVVLLEVFMTISVLIVDDSAFFRRRLVEMLSESASLDVIGTAVNGQEAVEKTLMLKPDVVTMDYEMPVMNGITTIKRIMAQCPTPILMFSSLTYEGARITLEAGAVDYLPKSFDEISTKYAELSDKLIERIRAVAGAGIAARSPPLAFADSAQIPKLASRVTLNPPAAGGMRRGARLNSRNINEIAVVVIAASTGGPVALQRILSQLPANFPKPLVLVQHMPAVFTPALAERLNKLCDVDVREAENGDTLQKGLALQARGGRQLMVGKDGKVKILLGDERMNYKPSADITLGSAANVFGSKVLAIVLTGMGADGCEGAKILKQKGALIWAQDEDTSLIYGMPMAVTKAELVDEVLSLDRVG</sequence>
<dbReference type="InterPro" id="IPR001789">
    <property type="entry name" value="Sig_transdc_resp-reg_receiver"/>
</dbReference>
<dbReference type="AlphaFoldDB" id="A0YC76"/>
<name>A0YC76_9GAMM</name>
<dbReference type="GO" id="GO:0008984">
    <property type="term" value="F:protein-glutamate methylesterase activity"/>
    <property type="evidence" value="ECO:0007669"/>
    <property type="project" value="UniProtKB-UniRule"/>
</dbReference>
<dbReference type="PROSITE" id="PS50122">
    <property type="entry name" value="CHEB"/>
    <property type="match status" value="1"/>
</dbReference>
<dbReference type="SMART" id="SM00448">
    <property type="entry name" value="REC"/>
    <property type="match status" value="1"/>
</dbReference>
<comment type="domain">
    <text evidence="4">Contains a C-terminal catalytic domain, and an N-terminal region which modulates catalytic activity.</text>
</comment>
<accession>A0YC76</accession>
<dbReference type="CDD" id="cd16432">
    <property type="entry name" value="CheB_Rec"/>
    <property type="match status" value="1"/>
</dbReference>
<comment type="catalytic activity">
    <reaction evidence="4">
        <text>L-glutaminyl-[protein] + H2O = L-glutamyl-[protein] + NH4(+)</text>
        <dbReference type="Rhea" id="RHEA:16441"/>
        <dbReference type="Rhea" id="RHEA-COMP:10207"/>
        <dbReference type="Rhea" id="RHEA-COMP:10208"/>
        <dbReference type="ChEBI" id="CHEBI:15377"/>
        <dbReference type="ChEBI" id="CHEBI:28938"/>
        <dbReference type="ChEBI" id="CHEBI:29973"/>
        <dbReference type="ChEBI" id="CHEBI:30011"/>
        <dbReference type="EC" id="3.5.1.44"/>
    </reaction>
</comment>
<dbReference type="Proteomes" id="UP000004931">
    <property type="component" value="Unassembled WGS sequence"/>
</dbReference>
<keyword evidence="2 4" id="KW-0378">Hydrolase</keyword>
<dbReference type="InterPro" id="IPR011006">
    <property type="entry name" value="CheY-like_superfamily"/>
</dbReference>
<organism evidence="9 10">
    <name type="scientific">marine gamma proteobacterium HTCC2143</name>
    <dbReference type="NCBI Taxonomy" id="247633"/>
    <lineage>
        <taxon>Bacteria</taxon>
        <taxon>Pseudomonadati</taxon>
        <taxon>Pseudomonadota</taxon>
        <taxon>Gammaproteobacteria</taxon>
        <taxon>Cellvibrionales</taxon>
        <taxon>Spongiibacteraceae</taxon>
        <taxon>BD1-7 clade</taxon>
    </lineage>
</organism>
<keyword evidence="10" id="KW-1185">Reference proteome</keyword>
<dbReference type="PROSITE" id="PS50110">
    <property type="entry name" value="RESPONSE_REGULATORY"/>
    <property type="match status" value="1"/>
</dbReference>
<comment type="caution">
    <text evidence="9">The sequence shown here is derived from an EMBL/GenBank/DDBJ whole genome shotgun (WGS) entry which is preliminary data.</text>
</comment>
<comment type="PTM">
    <text evidence="4">Phosphorylated by CheA. Phosphorylation of the N-terminal regulatory domain activates the methylesterase activity.</text>
</comment>
<dbReference type="GO" id="GO:0050568">
    <property type="term" value="F:protein-glutamine glutaminase activity"/>
    <property type="evidence" value="ECO:0007669"/>
    <property type="project" value="UniProtKB-UniRule"/>
</dbReference>
<reference evidence="9 10" key="1">
    <citation type="journal article" date="2010" name="J. Bacteriol.">
        <title>Genome sequence of the oligotrophic marine Gammaproteobacterium HTCC2143, isolated from the Oregon Coast.</title>
        <authorList>
            <person name="Oh H.M."/>
            <person name="Kang I."/>
            <person name="Ferriera S."/>
            <person name="Giovannoni S.J."/>
            <person name="Cho J.C."/>
        </authorList>
    </citation>
    <scope>NUCLEOTIDE SEQUENCE [LARGE SCALE GENOMIC DNA]</scope>
    <source>
        <strain evidence="9 10">HTCC2143</strain>
    </source>
</reference>
<dbReference type="NCBIfam" id="NF001965">
    <property type="entry name" value="PRK00742.1"/>
    <property type="match status" value="1"/>
</dbReference>
<feature type="domain" description="Response regulatory" evidence="7">
    <location>
        <begin position="16"/>
        <end position="130"/>
    </location>
</feature>
<dbReference type="Gene3D" id="3.40.50.2300">
    <property type="match status" value="1"/>
</dbReference>
<evidence type="ECO:0000259" key="7">
    <source>
        <dbReference type="PROSITE" id="PS50110"/>
    </source>
</evidence>
<feature type="domain" description="CheB-type methylesterase" evidence="8">
    <location>
        <begin position="191"/>
        <end position="365"/>
    </location>
</feature>
<dbReference type="eggNOG" id="COG2201">
    <property type="taxonomic scope" value="Bacteria"/>
</dbReference>
<dbReference type="Pfam" id="PF01339">
    <property type="entry name" value="CheB_methylest"/>
    <property type="match status" value="1"/>
</dbReference>
<evidence type="ECO:0000256" key="5">
    <source>
        <dbReference type="PROSITE-ProRule" id="PRU00050"/>
    </source>
</evidence>
<feature type="active site" evidence="4 5">
    <location>
        <position position="317"/>
    </location>
</feature>
<evidence type="ECO:0000256" key="6">
    <source>
        <dbReference type="PROSITE-ProRule" id="PRU00169"/>
    </source>
</evidence>
<gene>
    <name evidence="4" type="primary">cheB</name>
    <name evidence="9" type="ORF">GP2143_07594</name>
</gene>
<comment type="catalytic activity">
    <reaction evidence="3 4">
        <text>[protein]-L-glutamate 5-O-methyl ester + H2O = L-glutamyl-[protein] + methanol + H(+)</text>
        <dbReference type="Rhea" id="RHEA:23236"/>
        <dbReference type="Rhea" id="RHEA-COMP:10208"/>
        <dbReference type="Rhea" id="RHEA-COMP:10311"/>
        <dbReference type="ChEBI" id="CHEBI:15377"/>
        <dbReference type="ChEBI" id="CHEBI:15378"/>
        <dbReference type="ChEBI" id="CHEBI:17790"/>
        <dbReference type="ChEBI" id="CHEBI:29973"/>
        <dbReference type="ChEBI" id="CHEBI:82795"/>
        <dbReference type="EC" id="3.1.1.61"/>
    </reaction>
</comment>
<dbReference type="GO" id="GO:0005737">
    <property type="term" value="C:cytoplasm"/>
    <property type="evidence" value="ECO:0007669"/>
    <property type="project" value="UniProtKB-SubCell"/>
</dbReference>
<proteinExistence type="inferred from homology"/>
<evidence type="ECO:0000256" key="1">
    <source>
        <dbReference type="ARBA" id="ARBA00022500"/>
    </source>
</evidence>
<dbReference type="EC" id="3.1.1.61" evidence="4"/>
<dbReference type="Pfam" id="PF00072">
    <property type="entry name" value="Response_reg"/>
    <property type="match status" value="1"/>
</dbReference>
<dbReference type="SUPFAM" id="SSF52738">
    <property type="entry name" value="Methylesterase CheB, C-terminal domain"/>
    <property type="match status" value="1"/>
</dbReference>
<keyword evidence="1 4" id="KW-0145">Chemotaxis</keyword>
<comment type="subcellular location">
    <subcellularLocation>
        <location evidence="4">Cytoplasm</location>
    </subcellularLocation>
</comment>
<dbReference type="EC" id="3.5.1.44" evidence="4"/>
<evidence type="ECO:0000313" key="9">
    <source>
        <dbReference type="EMBL" id="EAW31395.1"/>
    </source>
</evidence>
<keyword evidence="4 6" id="KW-0597">Phosphoprotein</keyword>
<evidence type="ECO:0000313" key="10">
    <source>
        <dbReference type="Proteomes" id="UP000004931"/>
    </source>
</evidence>
<evidence type="ECO:0000256" key="3">
    <source>
        <dbReference type="ARBA" id="ARBA00048267"/>
    </source>
</evidence>
<dbReference type="Gene3D" id="3.40.50.180">
    <property type="entry name" value="Methylesterase CheB, C-terminal domain"/>
    <property type="match status" value="1"/>
</dbReference>
<dbReference type="PANTHER" id="PTHR42872:SF3">
    <property type="entry name" value="PROTEIN-GLUTAMATE METHYLESTERASE_PROTEIN-GLUTAMINE GLUTAMINASE 1"/>
    <property type="match status" value="1"/>
</dbReference>
<evidence type="ECO:0000256" key="2">
    <source>
        <dbReference type="ARBA" id="ARBA00022801"/>
    </source>
</evidence>
<dbReference type="GO" id="GO:0006935">
    <property type="term" value="P:chemotaxis"/>
    <property type="evidence" value="ECO:0007669"/>
    <property type="project" value="UniProtKB-UniRule"/>
</dbReference>
<dbReference type="InterPro" id="IPR035909">
    <property type="entry name" value="CheB_C"/>
</dbReference>
<evidence type="ECO:0000259" key="8">
    <source>
        <dbReference type="PROSITE" id="PS50122"/>
    </source>
</evidence>
<feature type="active site" evidence="4 5">
    <location>
        <position position="224"/>
    </location>
</feature>
<comment type="function">
    <text evidence="4">Involved in chemotaxis. Part of a chemotaxis signal transduction system that modulates chemotaxis in response to various stimuli. Catalyzes the demethylation of specific methylglutamate residues introduced into the chemoreceptors (methyl-accepting chemotaxis proteins or MCP) by CheR. Also mediates the irreversible deamidation of specific glutamine residues to glutamic acid.</text>
</comment>
<dbReference type="HAMAP" id="MF_00099">
    <property type="entry name" value="CheB_chemtxs"/>
    <property type="match status" value="1"/>
</dbReference>
<protein>
    <recommendedName>
        <fullName evidence="4">Protein-glutamate methylesterase/protein-glutamine glutaminase</fullName>
        <ecNumber evidence="4">3.1.1.61</ecNumber>
        <ecNumber evidence="4">3.5.1.44</ecNumber>
    </recommendedName>
</protein>
<dbReference type="PIRSF" id="PIRSF000876">
    <property type="entry name" value="RR_chemtxs_CheB"/>
    <property type="match status" value="1"/>
</dbReference>
<dbReference type="CDD" id="cd17541">
    <property type="entry name" value="REC_CheB-like"/>
    <property type="match status" value="1"/>
</dbReference>
<dbReference type="GO" id="GO:0000156">
    <property type="term" value="F:phosphorelay response regulator activity"/>
    <property type="evidence" value="ECO:0007669"/>
    <property type="project" value="InterPro"/>
</dbReference>
<dbReference type="STRING" id="247633.GP2143_07594"/>
<keyword evidence="4" id="KW-0963">Cytoplasm</keyword>